<evidence type="ECO:0008006" key="3">
    <source>
        <dbReference type="Google" id="ProtNLM"/>
    </source>
</evidence>
<sequence>MDTEPSSPAEPLQGPQLPVDCGPAHRLRPDIAAALLWGPRRSVAVTADRLIGHIAANELVLAVDNAWLHPHGWGLMAVTSQRVMFLANSTAPDGGPFTVPIEAVLWLSNSDKTNDSGDHQGKLVDLEHDTAMWFTSAASIKALSTAITWALNVHTTVQPGYEAAHTDNVIDDFARYAALRRAHETGALDTESMRAAVQRLFWPSPPTQP</sequence>
<comment type="caution">
    <text evidence="1">The sequence shown here is derived from an EMBL/GenBank/DDBJ whole genome shotgun (WGS) entry which is preliminary data.</text>
</comment>
<evidence type="ECO:0000313" key="1">
    <source>
        <dbReference type="EMBL" id="MCZ8380340.1"/>
    </source>
</evidence>
<name>A0ABT4PUX5_9MYCO</name>
<keyword evidence="2" id="KW-1185">Reference proteome</keyword>
<dbReference type="RefSeq" id="WP_269894977.1">
    <property type="nucleotide sequence ID" value="NZ_JAPZPY010000006.1"/>
</dbReference>
<proteinExistence type="predicted"/>
<gene>
    <name evidence="1" type="ORF">O6P37_15835</name>
</gene>
<accession>A0ABT4PUX5</accession>
<protein>
    <recommendedName>
        <fullName evidence="3">YokE-like PH domain-containing protein</fullName>
    </recommendedName>
</protein>
<reference evidence="1" key="1">
    <citation type="submission" date="2022-12" db="EMBL/GenBank/DDBJ databases">
        <authorList>
            <person name="Deng Y."/>
            <person name="Zhang Y.-Q."/>
        </authorList>
    </citation>
    <scope>NUCLEOTIDE SEQUENCE</scope>
    <source>
        <strain evidence="1">CPCC 205372</strain>
    </source>
</reference>
<dbReference type="Proteomes" id="UP001142153">
    <property type="component" value="Unassembled WGS sequence"/>
</dbReference>
<evidence type="ECO:0000313" key="2">
    <source>
        <dbReference type="Proteomes" id="UP001142153"/>
    </source>
</evidence>
<dbReference type="EMBL" id="JAPZPY010000006">
    <property type="protein sequence ID" value="MCZ8380340.1"/>
    <property type="molecule type" value="Genomic_DNA"/>
</dbReference>
<organism evidence="1 2">
    <name type="scientific">Mycobacterium hippophais</name>
    <dbReference type="NCBI Taxonomy" id="3016340"/>
    <lineage>
        <taxon>Bacteria</taxon>
        <taxon>Bacillati</taxon>
        <taxon>Actinomycetota</taxon>
        <taxon>Actinomycetes</taxon>
        <taxon>Mycobacteriales</taxon>
        <taxon>Mycobacteriaceae</taxon>
        <taxon>Mycobacterium</taxon>
    </lineage>
</organism>